<reference evidence="1" key="1">
    <citation type="journal article" date="2014" name="Front. Microbiol.">
        <title>High frequency of phylogenetically diverse reductive dehalogenase-homologous genes in deep subseafloor sedimentary metagenomes.</title>
        <authorList>
            <person name="Kawai M."/>
            <person name="Futagami T."/>
            <person name="Toyoda A."/>
            <person name="Takaki Y."/>
            <person name="Nishi S."/>
            <person name="Hori S."/>
            <person name="Arai W."/>
            <person name="Tsubouchi T."/>
            <person name="Morono Y."/>
            <person name="Uchiyama I."/>
            <person name="Ito T."/>
            <person name="Fujiyama A."/>
            <person name="Inagaki F."/>
            <person name="Takami H."/>
        </authorList>
    </citation>
    <scope>NUCLEOTIDE SEQUENCE</scope>
    <source>
        <strain evidence="1">Expedition CK06-06</strain>
    </source>
</reference>
<sequence>MKFVVPGKKFESMAPMCTGKGDYVSIPVGGDGLMAIVDIEDRWLLQWRWSPWRGRRNLHYYPVRGIRIGKTVFQLHMSRFICGALPGERVSHHDRNSLNCRKTNLLLNGECLLDTDRSKITKENYEDYLSVYLS</sequence>
<evidence type="ECO:0008006" key="2">
    <source>
        <dbReference type="Google" id="ProtNLM"/>
    </source>
</evidence>
<protein>
    <recommendedName>
        <fullName evidence="2">HNH nuclease domain-containing protein</fullName>
    </recommendedName>
</protein>
<dbReference type="AlphaFoldDB" id="X0T733"/>
<accession>X0T733</accession>
<comment type="caution">
    <text evidence="1">The sequence shown here is derived from an EMBL/GenBank/DDBJ whole genome shotgun (WGS) entry which is preliminary data.</text>
</comment>
<name>X0T733_9ZZZZ</name>
<gene>
    <name evidence="1" type="ORF">S01H1_09319</name>
</gene>
<evidence type="ECO:0000313" key="1">
    <source>
        <dbReference type="EMBL" id="GAF83146.1"/>
    </source>
</evidence>
<organism evidence="1">
    <name type="scientific">marine sediment metagenome</name>
    <dbReference type="NCBI Taxonomy" id="412755"/>
    <lineage>
        <taxon>unclassified sequences</taxon>
        <taxon>metagenomes</taxon>
        <taxon>ecological metagenomes</taxon>
    </lineage>
</organism>
<dbReference type="EMBL" id="BARS01004766">
    <property type="protein sequence ID" value="GAF83146.1"/>
    <property type="molecule type" value="Genomic_DNA"/>
</dbReference>
<proteinExistence type="predicted"/>